<dbReference type="InterPro" id="IPR011701">
    <property type="entry name" value="MFS"/>
</dbReference>
<evidence type="ECO:0000256" key="2">
    <source>
        <dbReference type="ARBA" id="ARBA00022448"/>
    </source>
</evidence>
<evidence type="ECO:0000256" key="6">
    <source>
        <dbReference type="SAM" id="MobiDB-lite"/>
    </source>
</evidence>
<dbReference type="HOGENOM" id="CLU_001265_51_3_1"/>
<keyword evidence="5 7" id="KW-0472">Membrane</keyword>
<protein>
    <submittedName>
        <fullName evidence="9">MFS transporter</fullName>
    </submittedName>
</protein>
<evidence type="ECO:0000313" key="9">
    <source>
        <dbReference type="EMBL" id="EXV03505.1"/>
    </source>
</evidence>
<dbReference type="GO" id="GO:0022857">
    <property type="term" value="F:transmembrane transporter activity"/>
    <property type="evidence" value="ECO:0007669"/>
    <property type="project" value="InterPro"/>
</dbReference>
<dbReference type="InterPro" id="IPR036259">
    <property type="entry name" value="MFS_trans_sf"/>
</dbReference>
<feature type="domain" description="Major facilitator superfamily (MFS) profile" evidence="8">
    <location>
        <begin position="29"/>
        <end position="469"/>
    </location>
</feature>
<feature type="transmembrane region" description="Helical" evidence="7">
    <location>
        <begin position="130"/>
        <end position="148"/>
    </location>
</feature>
<evidence type="ECO:0000256" key="5">
    <source>
        <dbReference type="ARBA" id="ARBA00023136"/>
    </source>
</evidence>
<dbReference type="AlphaFoldDB" id="A0A0A1V113"/>
<feature type="transmembrane region" description="Helical" evidence="7">
    <location>
        <begin position="280"/>
        <end position="297"/>
    </location>
</feature>
<feature type="transmembrane region" description="Helical" evidence="7">
    <location>
        <begin position="344"/>
        <end position="364"/>
    </location>
</feature>
<evidence type="ECO:0000256" key="3">
    <source>
        <dbReference type="ARBA" id="ARBA00022692"/>
    </source>
</evidence>
<sequence>MTIPRVWDMITRRGKRPWLLEVRSSVTFILLMVATAVFTDIFPYAVIVPVLPYELESRAGVRKSKVQFWISISLAAFGIAVFISAPVWGILADRTKNRRAPMLVGLAILTAATFLLCFMKNVAMLMLGRMLQGMTSALTWSVGLALVVDTVPTERIGWAMGWVGIALALGTMSSPLLGGVVFAKSGYYQVWAMCFALVGVDVAFRLLVIEKKNAAKWLQQAETMQSEITHVPSRSTSSKADDAEETLQSQPYDDENLCGEKQPGQLTVKEMFGLFTSPRLLAALWGTVAEAAVLAAFDSTLPIFVKATFRWDSVGAGLIFLPLVFPTCLGPVVGHLCDRYGPRWLSAFGFMTYTPFLVCLRFVTDNTTAHKVMLCGLLAGVGIGVAFTFGPVTAEITYAIEGRYKDRGAKPIALGYALYNIAFSAGVMIGPLLGGFVNEIAGFGTVGWSLAIISGITSMLCATFIGGPPLWKKMNQRATEEDTLS</sequence>
<dbReference type="InterPro" id="IPR050930">
    <property type="entry name" value="MFS_Vesicular_Transporter"/>
</dbReference>
<comment type="subcellular location">
    <subcellularLocation>
        <location evidence="1">Membrane</location>
        <topology evidence="1">Multi-pass membrane protein</topology>
    </subcellularLocation>
</comment>
<feature type="compositionally biased region" description="Polar residues" evidence="6">
    <location>
        <begin position="228"/>
        <end position="238"/>
    </location>
</feature>
<feature type="transmembrane region" description="Helical" evidence="7">
    <location>
        <begin position="376"/>
        <end position="400"/>
    </location>
</feature>
<feature type="transmembrane region" description="Helical" evidence="7">
    <location>
        <begin position="446"/>
        <end position="467"/>
    </location>
</feature>
<feature type="transmembrane region" description="Helical" evidence="7">
    <location>
        <begin position="160"/>
        <end position="182"/>
    </location>
</feature>
<comment type="caution">
    <text evidence="9">The sequence shown here is derived from an EMBL/GenBank/DDBJ whole genome shotgun (WGS) entry which is preliminary data.</text>
</comment>
<evidence type="ECO:0000256" key="1">
    <source>
        <dbReference type="ARBA" id="ARBA00004141"/>
    </source>
</evidence>
<feature type="transmembrane region" description="Helical" evidence="7">
    <location>
        <begin position="66"/>
        <end position="91"/>
    </location>
</feature>
<keyword evidence="4 7" id="KW-1133">Transmembrane helix</keyword>
<dbReference type="InterPro" id="IPR020846">
    <property type="entry name" value="MFS_dom"/>
</dbReference>
<dbReference type="SUPFAM" id="SSF103473">
    <property type="entry name" value="MFS general substrate transporter"/>
    <property type="match status" value="1"/>
</dbReference>
<keyword evidence="3 7" id="KW-0812">Transmembrane</keyword>
<proteinExistence type="predicted"/>
<feature type="region of interest" description="Disordered" evidence="6">
    <location>
        <begin position="228"/>
        <end position="249"/>
    </location>
</feature>
<feature type="transmembrane region" description="Helical" evidence="7">
    <location>
        <begin position="412"/>
        <end position="434"/>
    </location>
</feature>
<dbReference type="Proteomes" id="UP000030151">
    <property type="component" value="Unassembled WGS sequence"/>
</dbReference>
<dbReference type="PANTHER" id="PTHR23506">
    <property type="entry name" value="GH10249P"/>
    <property type="match status" value="1"/>
</dbReference>
<feature type="transmembrane region" description="Helical" evidence="7">
    <location>
        <begin position="317"/>
        <end position="337"/>
    </location>
</feature>
<accession>A0A0A1V113</accession>
<feature type="transmembrane region" description="Helical" evidence="7">
    <location>
        <begin position="20"/>
        <end position="46"/>
    </location>
</feature>
<reference evidence="9 10" key="1">
    <citation type="submission" date="2014-02" db="EMBL/GenBank/DDBJ databases">
        <title>The genome sequence of the entomopathogenic fungus Metarhizium robertsii ARSEF 2575.</title>
        <authorList>
            <person name="Giuliano Garisto Donzelli B."/>
            <person name="Roe B.A."/>
            <person name="Macmil S.L."/>
            <person name="Krasnoff S.B."/>
            <person name="Gibson D.M."/>
        </authorList>
    </citation>
    <scope>NUCLEOTIDE SEQUENCE [LARGE SCALE GENOMIC DNA]</scope>
    <source>
        <strain evidence="9 10">ARSEF 2575</strain>
    </source>
</reference>
<dbReference type="PANTHER" id="PTHR23506:SF23">
    <property type="entry name" value="GH10249P"/>
    <property type="match status" value="1"/>
</dbReference>
<evidence type="ECO:0000256" key="7">
    <source>
        <dbReference type="SAM" id="Phobius"/>
    </source>
</evidence>
<gene>
    <name evidence="9" type="ORF">X797_003305</name>
</gene>
<dbReference type="OrthoDB" id="5086884at2759"/>
<dbReference type="eggNOG" id="KOG3764">
    <property type="taxonomic scope" value="Eukaryota"/>
</dbReference>
<evidence type="ECO:0000259" key="8">
    <source>
        <dbReference type="PROSITE" id="PS50850"/>
    </source>
</evidence>
<keyword evidence="2" id="KW-0813">Transport</keyword>
<dbReference type="Pfam" id="PF07690">
    <property type="entry name" value="MFS_1"/>
    <property type="match status" value="1"/>
</dbReference>
<dbReference type="Gene3D" id="1.20.1250.20">
    <property type="entry name" value="MFS general substrate transporter like domains"/>
    <property type="match status" value="1"/>
</dbReference>
<evidence type="ECO:0000313" key="10">
    <source>
        <dbReference type="Proteomes" id="UP000030151"/>
    </source>
</evidence>
<feature type="transmembrane region" description="Helical" evidence="7">
    <location>
        <begin position="103"/>
        <end position="124"/>
    </location>
</feature>
<evidence type="ECO:0000256" key="4">
    <source>
        <dbReference type="ARBA" id="ARBA00022989"/>
    </source>
</evidence>
<dbReference type="GO" id="GO:0016020">
    <property type="term" value="C:membrane"/>
    <property type="evidence" value="ECO:0007669"/>
    <property type="project" value="UniProtKB-SubCell"/>
</dbReference>
<dbReference type="PROSITE" id="PS50850">
    <property type="entry name" value="MFS"/>
    <property type="match status" value="1"/>
</dbReference>
<feature type="transmembrane region" description="Helical" evidence="7">
    <location>
        <begin position="188"/>
        <end position="208"/>
    </location>
</feature>
<name>A0A0A1V113_9HYPO</name>
<organism evidence="9 10">
    <name type="scientific">Metarhizium robertsii</name>
    <dbReference type="NCBI Taxonomy" id="568076"/>
    <lineage>
        <taxon>Eukaryota</taxon>
        <taxon>Fungi</taxon>
        <taxon>Dikarya</taxon>
        <taxon>Ascomycota</taxon>
        <taxon>Pezizomycotina</taxon>
        <taxon>Sordariomycetes</taxon>
        <taxon>Hypocreomycetidae</taxon>
        <taxon>Hypocreales</taxon>
        <taxon>Clavicipitaceae</taxon>
        <taxon>Metarhizium</taxon>
    </lineage>
</organism>
<dbReference type="CDD" id="cd17325">
    <property type="entry name" value="MFS_MdtG_SLC18_like"/>
    <property type="match status" value="1"/>
</dbReference>
<dbReference type="EMBL" id="JELW01000003">
    <property type="protein sequence ID" value="EXV03505.1"/>
    <property type="molecule type" value="Genomic_DNA"/>
</dbReference>